<dbReference type="EMBL" id="JEMX01000018">
    <property type="protein sequence ID" value="EXI81770.1"/>
    <property type="molecule type" value="Genomic_DNA"/>
</dbReference>
<accession>A0A011PY24</accession>
<name>A0A011PY24_9PROT</name>
<comment type="caution">
    <text evidence="1">The sequence shown here is derived from an EMBL/GenBank/DDBJ whole genome shotgun (WGS) entry which is preliminary data.</text>
</comment>
<reference evidence="1 2" key="1">
    <citation type="submission" date="2014-02" db="EMBL/GenBank/DDBJ databases">
        <title>Expanding our view of genomic diversity in Candidatus Accumulibacter clades.</title>
        <authorList>
            <person name="Skennerton C.T."/>
            <person name="Barr J.J."/>
            <person name="Slater F.R."/>
            <person name="Bond P.L."/>
            <person name="Tyson G.W."/>
        </authorList>
    </citation>
    <scope>NUCLEOTIDE SEQUENCE [LARGE SCALE GENOMIC DNA]</scope>
    <source>
        <strain evidence="2">BA-92</strain>
    </source>
</reference>
<dbReference type="AlphaFoldDB" id="A0A011PY24"/>
<proteinExistence type="predicted"/>
<organism evidence="1 2">
    <name type="scientific">Candidatus Accumulibacter appositus</name>
    <dbReference type="NCBI Taxonomy" id="1454003"/>
    <lineage>
        <taxon>Bacteria</taxon>
        <taxon>Pseudomonadati</taxon>
        <taxon>Pseudomonadota</taxon>
        <taxon>Betaproteobacteria</taxon>
        <taxon>Candidatus Accumulibacter</taxon>
    </lineage>
</organism>
<evidence type="ECO:0000313" key="2">
    <source>
        <dbReference type="Proteomes" id="UP000021816"/>
    </source>
</evidence>
<evidence type="ECO:0000313" key="1">
    <source>
        <dbReference type="EMBL" id="EXI81770.1"/>
    </source>
</evidence>
<gene>
    <name evidence="1" type="ORF">AW10_00956</name>
</gene>
<dbReference type="Proteomes" id="UP000021816">
    <property type="component" value="Unassembled WGS sequence"/>
</dbReference>
<sequence length="452" mass="50733">MDLVGVYVPPHQGSPRPVIKVSPEKVMDWCVTFKGDSGVTLPLLHLYPVFLVGVVVHELAHLIMDDLPRSDILPWEWLAKTLEEYPRDDFLPRFYHDASRPPPSVRRMRHFVEESLANAFVLRQRVKGKALAALKLAMETQPEGYTHGLLWSGSLTATLEAAWGWGRFKKKLARPRLSFVSSETYISVEKLVGHLRANNSSFPANGSADGFDELQKRLAEIAVAKAGDQPALSSELERLANVPKLRSKDRSEIIRHLSDLGIGEYSIRNDGVVDVQQKTPIHLSFIKYEELPFKFGVVAGDFRISKSRNLKSLKGCPDVVEGDFTCDHNYRLENLQFFPKKIYGCVSVVFCDQIKSLEGVPREIARDFNCSSNSSLASLNGLPDRIGGVLNIKSTPKLRGYLGVFFAEEISRILTSNRDVEKILNRTYADDSNLAECQECLIEAGFEEHAEF</sequence>
<dbReference type="PATRIC" id="fig|1454003.3.peg.983"/>
<dbReference type="STRING" id="1454003.AW10_00956"/>
<protein>
    <submittedName>
        <fullName evidence="1">Uncharacterized protein</fullName>
    </submittedName>
</protein>